<proteinExistence type="predicted"/>
<keyword evidence="1" id="KW-0472">Membrane</keyword>
<accession>A0A2T1NA97</accession>
<feature type="transmembrane region" description="Helical" evidence="1">
    <location>
        <begin position="65"/>
        <end position="83"/>
    </location>
</feature>
<reference evidence="2 3" key="1">
    <citation type="submission" date="2018-03" db="EMBL/GenBank/DDBJ databases">
        <title>Mesoflavibacter sp. HG37 and Mesoflavibacter sp. HG96 sp.nov., two marine bacteria isolated from seawater of Western Pacific Ocean.</title>
        <authorList>
            <person name="Cheng H."/>
            <person name="Wu Y.-H."/>
            <person name="Guo L.-L."/>
            <person name="Xu X.-W."/>
        </authorList>
    </citation>
    <scope>NUCLEOTIDE SEQUENCE [LARGE SCALE GENOMIC DNA]</scope>
    <source>
        <strain evidence="2 3">KCTC 32269</strain>
    </source>
</reference>
<protein>
    <recommendedName>
        <fullName evidence="4">DUF2752 domain-containing protein</fullName>
    </recommendedName>
</protein>
<keyword evidence="1" id="KW-1133">Transmembrane helix</keyword>
<evidence type="ECO:0008006" key="4">
    <source>
        <dbReference type="Google" id="ProtNLM"/>
    </source>
</evidence>
<name>A0A2T1NA97_9FLAO</name>
<dbReference type="OrthoDB" id="9815897at2"/>
<dbReference type="RefSeq" id="WP_106463927.1">
    <property type="nucleotide sequence ID" value="NZ_PXOQ01000009.1"/>
</dbReference>
<dbReference type="InterPro" id="IPR021215">
    <property type="entry name" value="DUF2752"/>
</dbReference>
<comment type="caution">
    <text evidence="2">The sequence shown here is derived from an EMBL/GenBank/DDBJ whole genome shotgun (WGS) entry which is preliminary data.</text>
</comment>
<dbReference type="EMBL" id="PXOQ01000009">
    <property type="protein sequence ID" value="PSG88789.1"/>
    <property type="molecule type" value="Genomic_DNA"/>
</dbReference>
<keyword evidence="1" id="KW-0812">Transmembrane</keyword>
<dbReference type="Pfam" id="PF10825">
    <property type="entry name" value="DUF2752"/>
    <property type="match status" value="1"/>
</dbReference>
<sequence length="87" mass="10136">MLPCISKQILNITCPGCGLQRSVLLLYYKEFYKAFLMYPAIYFLLILLILIFLKTIFKKLKVQKSINTIAILTISTIFINYIIKLIL</sequence>
<evidence type="ECO:0000313" key="3">
    <source>
        <dbReference type="Proteomes" id="UP000238426"/>
    </source>
</evidence>
<keyword evidence="3" id="KW-1185">Reference proteome</keyword>
<dbReference type="AlphaFoldDB" id="A0A2T1NA97"/>
<evidence type="ECO:0000256" key="1">
    <source>
        <dbReference type="SAM" id="Phobius"/>
    </source>
</evidence>
<organism evidence="2 3">
    <name type="scientific">Aurantibacter aestuarii</name>
    <dbReference type="NCBI Taxonomy" id="1266046"/>
    <lineage>
        <taxon>Bacteria</taxon>
        <taxon>Pseudomonadati</taxon>
        <taxon>Bacteroidota</taxon>
        <taxon>Flavobacteriia</taxon>
        <taxon>Flavobacteriales</taxon>
        <taxon>Flavobacteriaceae</taxon>
        <taxon>Aurantibacter</taxon>
    </lineage>
</organism>
<evidence type="ECO:0000313" key="2">
    <source>
        <dbReference type="EMBL" id="PSG88789.1"/>
    </source>
</evidence>
<feature type="transmembrane region" description="Helical" evidence="1">
    <location>
        <begin position="35"/>
        <end position="53"/>
    </location>
</feature>
<gene>
    <name evidence="2" type="ORF">C7H52_09865</name>
</gene>
<dbReference type="Proteomes" id="UP000238426">
    <property type="component" value="Unassembled WGS sequence"/>
</dbReference>